<dbReference type="SUPFAM" id="SSF49764">
    <property type="entry name" value="HSP20-like chaperones"/>
    <property type="match status" value="1"/>
</dbReference>
<comment type="caution">
    <text evidence="3">The sequence shown here is derived from an EMBL/GenBank/DDBJ whole genome shotgun (WGS) entry which is preliminary data.</text>
</comment>
<feature type="region of interest" description="Disordered" evidence="1">
    <location>
        <begin position="126"/>
        <end position="174"/>
    </location>
</feature>
<gene>
    <name evidence="3" type="ORF">NYPRO_LOCUS21173</name>
</gene>
<proteinExistence type="predicted"/>
<organism evidence="3 4">
    <name type="scientific">Nyctereutes procyonoides</name>
    <name type="common">Raccoon dog</name>
    <name type="synonym">Canis procyonoides</name>
    <dbReference type="NCBI Taxonomy" id="34880"/>
    <lineage>
        <taxon>Eukaryota</taxon>
        <taxon>Metazoa</taxon>
        <taxon>Chordata</taxon>
        <taxon>Craniata</taxon>
        <taxon>Vertebrata</taxon>
        <taxon>Euteleostomi</taxon>
        <taxon>Mammalia</taxon>
        <taxon>Eutheria</taxon>
        <taxon>Laurasiatheria</taxon>
        <taxon>Carnivora</taxon>
        <taxon>Caniformia</taxon>
        <taxon>Canidae</taxon>
        <taxon>Nyctereutes</taxon>
    </lineage>
</organism>
<reference evidence="3" key="1">
    <citation type="submission" date="2020-12" db="EMBL/GenBank/DDBJ databases">
        <authorList>
            <consortium name="Molecular Ecology Group"/>
        </authorList>
    </citation>
    <scope>NUCLEOTIDE SEQUENCE</scope>
    <source>
        <strain evidence="3">TBG_1078</strain>
    </source>
</reference>
<dbReference type="Gene3D" id="2.60.40.790">
    <property type="match status" value="1"/>
</dbReference>
<protein>
    <submittedName>
        <fullName evidence="3">(raccoon dog) hypothetical protein</fullName>
    </submittedName>
</protein>
<feature type="domain" description="CS" evidence="2">
    <location>
        <begin position="19"/>
        <end position="73"/>
    </location>
</feature>
<dbReference type="AlphaFoldDB" id="A0A811ZI82"/>
<dbReference type="Proteomes" id="UP000645828">
    <property type="component" value="Unassembled WGS sequence"/>
</dbReference>
<keyword evidence="4" id="KW-1185">Reference proteome</keyword>
<name>A0A811ZI82_NYCPR</name>
<dbReference type="EMBL" id="CAJHUB010000766">
    <property type="protein sequence ID" value="CAD7688380.1"/>
    <property type="molecule type" value="Genomic_DNA"/>
</dbReference>
<dbReference type="InterPro" id="IPR008978">
    <property type="entry name" value="HSP20-like_chaperone"/>
</dbReference>
<dbReference type="InterPro" id="IPR007052">
    <property type="entry name" value="CS_dom"/>
</dbReference>
<sequence length="174" mass="19870">MLALFEERSGVVPCGMLWGQWYQTLEEVFTEVQVPPGMPMQDIQCGLQSQHVPLALGGCKMPKGKFFDSTTADKETEEWSILFTKTKRDAANSEISGNYTKGEPDFSNLFFLRFYLFIHDRHREREAETEAEGEAGSMQGAQRETRSQVSRITPWAEGRRSTTEPPRLPRFLKS</sequence>
<evidence type="ECO:0000259" key="2">
    <source>
        <dbReference type="Pfam" id="PF04969"/>
    </source>
</evidence>
<evidence type="ECO:0000256" key="1">
    <source>
        <dbReference type="SAM" id="MobiDB-lite"/>
    </source>
</evidence>
<evidence type="ECO:0000313" key="4">
    <source>
        <dbReference type="Proteomes" id="UP000645828"/>
    </source>
</evidence>
<evidence type="ECO:0000313" key="3">
    <source>
        <dbReference type="EMBL" id="CAD7688380.1"/>
    </source>
</evidence>
<accession>A0A811ZI82</accession>
<dbReference type="Pfam" id="PF04969">
    <property type="entry name" value="CS"/>
    <property type="match status" value="1"/>
</dbReference>
<feature type="compositionally biased region" description="Polar residues" evidence="1">
    <location>
        <begin position="139"/>
        <end position="151"/>
    </location>
</feature>